<dbReference type="OrthoDB" id="9765084at2"/>
<accession>A0A3Q8XMF8</accession>
<dbReference type="Pfam" id="PF07109">
    <property type="entry name" value="Mg-por_mtran_C"/>
    <property type="match status" value="1"/>
</dbReference>
<dbReference type="PANTHER" id="PTHR43464">
    <property type="entry name" value="METHYLTRANSFERASE"/>
    <property type="match status" value="1"/>
</dbReference>
<name>A0A3Q8XMF8_9HYPH</name>
<dbReference type="RefSeq" id="WP_126008259.1">
    <property type="nucleotide sequence ID" value="NZ_CP032509.1"/>
</dbReference>
<dbReference type="InterPro" id="IPR007848">
    <property type="entry name" value="Small_mtfrase_dom"/>
</dbReference>
<dbReference type="Proteomes" id="UP000268192">
    <property type="component" value="Chromosome"/>
</dbReference>
<dbReference type="InterPro" id="IPR010251">
    <property type="entry name" value="Mg_prot_MeTrfase"/>
</dbReference>
<dbReference type="EMBL" id="CP032509">
    <property type="protein sequence ID" value="AZN70721.1"/>
    <property type="molecule type" value="Genomic_DNA"/>
</dbReference>
<dbReference type="Pfam" id="PF05175">
    <property type="entry name" value="MTS"/>
    <property type="match status" value="1"/>
</dbReference>
<sequence length="233" mass="25648">MESPTYKARRDEVRTYFDSTALDAWKRFAGGSPLGRIRDSVRAGRSQMRETILSRLPSDLQGWRILDAGCGTGAISVALARRGASVVGVDLSPETIAYAQENLPADCRDGAIEFRHGDMLDSELGPFDAVVAMDSLIHYSTPDAVEALARLGARTRHTLLFTYVPRTPLLAAMHLTGRLFPKRSRAPSVTPTSPEAIAAQIAESPALIDWQAYDRSRVSHGFYTSELLELMRR</sequence>
<organism evidence="6 7">
    <name type="scientific">Georhizobium profundi</name>
    <dbReference type="NCBI Taxonomy" id="2341112"/>
    <lineage>
        <taxon>Bacteria</taxon>
        <taxon>Pseudomonadati</taxon>
        <taxon>Pseudomonadota</taxon>
        <taxon>Alphaproteobacteria</taxon>
        <taxon>Hyphomicrobiales</taxon>
        <taxon>Rhizobiaceae</taxon>
        <taxon>Georhizobium</taxon>
    </lineage>
</organism>
<feature type="domain" description="Magnesium-protoporphyrin IX methyltransferase C-terminal" evidence="5">
    <location>
        <begin position="132"/>
        <end position="232"/>
    </location>
</feature>
<dbReference type="GO" id="GO:0015995">
    <property type="term" value="P:chlorophyll biosynthetic process"/>
    <property type="evidence" value="ECO:0007669"/>
    <property type="project" value="UniProtKB-UniRule"/>
</dbReference>
<dbReference type="InterPro" id="IPR029063">
    <property type="entry name" value="SAM-dependent_MTases_sf"/>
</dbReference>
<dbReference type="GO" id="GO:0046406">
    <property type="term" value="F:magnesium protoporphyrin IX methyltransferase activity"/>
    <property type="evidence" value="ECO:0007669"/>
    <property type="project" value="UniProtKB-UniRule"/>
</dbReference>
<evidence type="ECO:0000259" key="5">
    <source>
        <dbReference type="Pfam" id="PF07109"/>
    </source>
</evidence>
<keyword evidence="2" id="KW-0949">S-adenosyl-L-methionine</keyword>
<evidence type="ECO:0000313" key="6">
    <source>
        <dbReference type="EMBL" id="AZN70721.1"/>
    </source>
</evidence>
<dbReference type="PROSITE" id="PS51556">
    <property type="entry name" value="SAM_MT_MG_PIX"/>
    <property type="match status" value="1"/>
</dbReference>
<gene>
    <name evidence="6" type="ORF">D5400_05025</name>
</gene>
<proteinExistence type="predicted"/>
<evidence type="ECO:0000259" key="4">
    <source>
        <dbReference type="Pfam" id="PF05175"/>
    </source>
</evidence>
<keyword evidence="6" id="KW-0808">Transferase</keyword>
<dbReference type="Gene3D" id="3.40.50.150">
    <property type="entry name" value="Vaccinia Virus protein VP39"/>
    <property type="match status" value="1"/>
</dbReference>
<feature type="domain" description="Methyltransferase small" evidence="4">
    <location>
        <begin position="52"/>
        <end position="131"/>
    </location>
</feature>
<dbReference type="CDD" id="cd02440">
    <property type="entry name" value="AdoMet_MTases"/>
    <property type="match status" value="1"/>
</dbReference>
<dbReference type="NCBIfam" id="TIGR02021">
    <property type="entry name" value="BchM-ChlM"/>
    <property type="match status" value="1"/>
</dbReference>
<dbReference type="InterPro" id="IPR010940">
    <property type="entry name" value="Mg_prot_MeTrfase_C"/>
</dbReference>
<dbReference type="GO" id="GO:0032259">
    <property type="term" value="P:methylation"/>
    <property type="evidence" value="ECO:0007669"/>
    <property type="project" value="UniProtKB-KW"/>
</dbReference>
<reference evidence="6 7" key="1">
    <citation type="submission" date="2018-09" db="EMBL/GenBank/DDBJ databases">
        <title>Marinorhizobium profundi gen. nov., sp. nov., isolated from a deep-sea sediment sample from the New Britain Trench and proposal of Marinorhizobiaceae fam. nov. in the order Rhizobiales of the class Alphaproteobacteria.</title>
        <authorList>
            <person name="Cao J."/>
        </authorList>
    </citation>
    <scope>NUCLEOTIDE SEQUENCE [LARGE SCALE GENOMIC DNA]</scope>
    <source>
        <strain evidence="6 7">WS11</strain>
    </source>
</reference>
<protein>
    <recommendedName>
        <fullName evidence="3">Magnesium protoporphyrin IX methyltransferase</fullName>
        <ecNumber evidence="3">2.1.1.11</ecNumber>
    </recommendedName>
</protein>
<dbReference type="KEGG" id="abaw:D5400_05025"/>
<keyword evidence="1 6" id="KW-0489">Methyltransferase</keyword>
<evidence type="ECO:0000256" key="3">
    <source>
        <dbReference type="NCBIfam" id="TIGR02021"/>
    </source>
</evidence>
<dbReference type="EC" id="2.1.1.11" evidence="3"/>
<evidence type="ECO:0000313" key="7">
    <source>
        <dbReference type="Proteomes" id="UP000268192"/>
    </source>
</evidence>
<keyword evidence="7" id="KW-1185">Reference proteome</keyword>
<evidence type="ECO:0000256" key="1">
    <source>
        <dbReference type="ARBA" id="ARBA00022603"/>
    </source>
</evidence>
<dbReference type="AlphaFoldDB" id="A0A3Q8XMF8"/>
<dbReference type="SUPFAM" id="SSF53335">
    <property type="entry name" value="S-adenosyl-L-methionine-dependent methyltransferases"/>
    <property type="match status" value="1"/>
</dbReference>
<evidence type="ECO:0000256" key="2">
    <source>
        <dbReference type="ARBA" id="ARBA00022691"/>
    </source>
</evidence>
<dbReference type="PANTHER" id="PTHR43464:SF94">
    <property type="entry name" value="MALONYL-[ACYL-CARRIER PROTEIN] O-METHYLTRANSFERASE"/>
    <property type="match status" value="1"/>
</dbReference>